<dbReference type="NCBIfam" id="TIGR03055">
    <property type="entry name" value="photo_alph_chp2"/>
    <property type="match status" value="1"/>
</dbReference>
<feature type="transmembrane region" description="Helical" evidence="2">
    <location>
        <begin position="185"/>
        <end position="203"/>
    </location>
</feature>
<dbReference type="RefSeq" id="WP_406855341.1">
    <property type="nucleotide sequence ID" value="NZ_CP157484.1"/>
</dbReference>
<name>A0AAU7JDP8_9HYPH</name>
<dbReference type="AlphaFoldDB" id="A0AAU7JDP8"/>
<evidence type="ECO:0000256" key="2">
    <source>
        <dbReference type="SAM" id="Phobius"/>
    </source>
</evidence>
<organism evidence="3">
    <name type="scientific">Alsobacter sp. KACC 23698</name>
    <dbReference type="NCBI Taxonomy" id="3149229"/>
    <lineage>
        <taxon>Bacteria</taxon>
        <taxon>Pseudomonadati</taxon>
        <taxon>Pseudomonadota</taxon>
        <taxon>Alphaproteobacteria</taxon>
        <taxon>Hyphomicrobiales</taxon>
        <taxon>Alsobacteraceae</taxon>
        <taxon>Alsobacter</taxon>
    </lineage>
</organism>
<gene>
    <name evidence="3" type="primary">puhE</name>
    <name evidence="3" type="ORF">ABEG18_22835</name>
</gene>
<dbReference type="InterPro" id="IPR017496">
    <property type="entry name" value="Photo_alph_chp2"/>
</dbReference>
<sequence length="295" mass="31732">MWDLAPPALLAVFAWWFSTGLILFLDRLPARTFPWSMAGATLVLAAGFHGLWRSADDASVWGACVAFLSSVGVWAWLETSFLMGYVTGPRRIPPPPGAAGWRLFRLAVQTVIHHELAVLAAAIAVAWLTVGHPNPYGLWAFLAIWAMKLSAKLNIHWGARNLGEHLLPDHLAYLRGYFTRRAMNPLFPVSIAAAAGAAAWFAAQAVAPEAAPFQAAGSVMVAALFCLAAFEHVLLFIPLPAGAAWAMGFAPAVAREPGSDHPSPAAPQSRLLGAPRRTRPFLDVEPRLPAARRSP</sequence>
<evidence type="ECO:0000313" key="3">
    <source>
        <dbReference type="EMBL" id="XBO38503.1"/>
    </source>
</evidence>
<feature type="transmembrane region" description="Helical" evidence="2">
    <location>
        <begin position="215"/>
        <end position="237"/>
    </location>
</feature>
<protein>
    <submittedName>
        <fullName evidence="3">Photosynthetic complex assembly protein PuhE</fullName>
    </submittedName>
</protein>
<feature type="transmembrane region" description="Helical" evidence="2">
    <location>
        <begin position="58"/>
        <end position="77"/>
    </location>
</feature>
<dbReference type="EMBL" id="CP157484">
    <property type="protein sequence ID" value="XBO38503.1"/>
    <property type="molecule type" value="Genomic_DNA"/>
</dbReference>
<proteinExistence type="predicted"/>
<feature type="transmembrane region" description="Helical" evidence="2">
    <location>
        <begin position="32"/>
        <end position="52"/>
    </location>
</feature>
<accession>A0AAU7JDP8</accession>
<feature type="region of interest" description="Disordered" evidence="1">
    <location>
        <begin position="255"/>
        <end position="295"/>
    </location>
</feature>
<keyword evidence="2" id="KW-0472">Membrane</keyword>
<keyword evidence="2" id="KW-0812">Transmembrane</keyword>
<keyword evidence="2" id="KW-1133">Transmembrane helix</keyword>
<feature type="transmembrane region" description="Helical" evidence="2">
    <location>
        <begin position="6"/>
        <end position="25"/>
    </location>
</feature>
<dbReference type="Pfam" id="PF12291">
    <property type="entry name" value="DUF3623"/>
    <property type="match status" value="1"/>
</dbReference>
<evidence type="ECO:0000256" key="1">
    <source>
        <dbReference type="SAM" id="MobiDB-lite"/>
    </source>
</evidence>
<reference evidence="3" key="1">
    <citation type="submission" date="2024-05" db="EMBL/GenBank/DDBJ databases">
        <authorList>
            <person name="Kim S."/>
            <person name="Heo J."/>
            <person name="Choi H."/>
            <person name="Choi Y."/>
            <person name="Kwon S.-W."/>
            <person name="Kim Y."/>
        </authorList>
    </citation>
    <scope>NUCLEOTIDE SEQUENCE</scope>
    <source>
        <strain evidence="3">KACC 23698</strain>
    </source>
</reference>